<dbReference type="GO" id="GO:0008168">
    <property type="term" value="F:methyltransferase activity"/>
    <property type="evidence" value="ECO:0007669"/>
    <property type="project" value="TreeGrafter"/>
</dbReference>
<keyword evidence="3" id="KW-1185">Reference proteome</keyword>
<dbReference type="Pfam" id="PF01209">
    <property type="entry name" value="Ubie_methyltran"/>
    <property type="match status" value="1"/>
</dbReference>
<dbReference type="CDD" id="cd02440">
    <property type="entry name" value="AdoMet_MTases"/>
    <property type="match status" value="2"/>
</dbReference>
<dbReference type="Proteomes" id="UP000822688">
    <property type="component" value="Chromosome 8"/>
</dbReference>
<dbReference type="Pfam" id="PF13649">
    <property type="entry name" value="Methyltransf_25"/>
    <property type="match status" value="1"/>
</dbReference>
<dbReference type="SUPFAM" id="SSF53335">
    <property type="entry name" value="S-adenosyl-L-methionine-dependent methyltransferases"/>
    <property type="match status" value="2"/>
</dbReference>
<accession>A0A8T0GVG7</accession>
<proteinExistence type="predicted"/>
<gene>
    <name evidence="2" type="ORF">KC19_8G049300</name>
</gene>
<dbReference type="PANTHER" id="PTHR42912:SF93">
    <property type="entry name" value="N6-ADENOSINE-METHYLTRANSFERASE TMT1A"/>
    <property type="match status" value="1"/>
</dbReference>
<dbReference type="Gene3D" id="3.40.50.150">
    <property type="entry name" value="Vaccinia Virus protein VP39"/>
    <property type="match status" value="2"/>
</dbReference>
<dbReference type="AlphaFoldDB" id="A0A8T0GVG7"/>
<organism evidence="2 3">
    <name type="scientific">Ceratodon purpureus</name>
    <name type="common">Fire moss</name>
    <name type="synonym">Dicranum purpureum</name>
    <dbReference type="NCBI Taxonomy" id="3225"/>
    <lineage>
        <taxon>Eukaryota</taxon>
        <taxon>Viridiplantae</taxon>
        <taxon>Streptophyta</taxon>
        <taxon>Embryophyta</taxon>
        <taxon>Bryophyta</taxon>
        <taxon>Bryophytina</taxon>
        <taxon>Bryopsida</taxon>
        <taxon>Dicranidae</taxon>
        <taxon>Pseudoditrichales</taxon>
        <taxon>Ditrichaceae</taxon>
        <taxon>Ceratodon</taxon>
    </lineage>
</organism>
<dbReference type="InterPro" id="IPR029063">
    <property type="entry name" value="SAM-dependent_MTases_sf"/>
</dbReference>
<reference evidence="2" key="1">
    <citation type="submission" date="2020-06" db="EMBL/GenBank/DDBJ databases">
        <title>WGS assembly of Ceratodon purpureus strain R40.</title>
        <authorList>
            <person name="Carey S.B."/>
            <person name="Jenkins J."/>
            <person name="Shu S."/>
            <person name="Lovell J.T."/>
            <person name="Sreedasyam A."/>
            <person name="Maumus F."/>
            <person name="Tiley G.P."/>
            <person name="Fernandez-Pozo N."/>
            <person name="Barry K."/>
            <person name="Chen C."/>
            <person name="Wang M."/>
            <person name="Lipzen A."/>
            <person name="Daum C."/>
            <person name="Saski C.A."/>
            <person name="Payton A.C."/>
            <person name="Mcbreen J.C."/>
            <person name="Conrad R.E."/>
            <person name="Kollar L.M."/>
            <person name="Olsson S."/>
            <person name="Huttunen S."/>
            <person name="Landis J.B."/>
            <person name="Wickett N.J."/>
            <person name="Johnson M.G."/>
            <person name="Rensing S.A."/>
            <person name="Grimwood J."/>
            <person name="Schmutz J."/>
            <person name="Mcdaniel S.F."/>
        </authorList>
    </citation>
    <scope>NUCLEOTIDE SEQUENCE</scope>
    <source>
        <strain evidence="2">R40</strain>
    </source>
</reference>
<comment type="caution">
    <text evidence="2">The sequence shown here is derived from an EMBL/GenBank/DDBJ whole genome shotgun (WGS) entry which is preliminary data.</text>
</comment>
<evidence type="ECO:0000313" key="2">
    <source>
        <dbReference type="EMBL" id="KAG0563666.1"/>
    </source>
</evidence>
<evidence type="ECO:0000259" key="1">
    <source>
        <dbReference type="Pfam" id="PF13649"/>
    </source>
</evidence>
<feature type="domain" description="Methyltransferase" evidence="1">
    <location>
        <begin position="54"/>
        <end position="162"/>
    </location>
</feature>
<dbReference type="InterPro" id="IPR041698">
    <property type="entry name" value="Methyltransf_25"/>
</dbReference>
<dbReference type="InterPro" id="IPR050508">
    <property type="entry name" value="Methyltransf_Superfamily"/>
</dbReference>
<dbReference type="EMBL" id="CM026429">
    <property type="protein sequence ID" value="KAG0563666.1"/>
    <property type="molecule type" value="Genomic_DNA"/>
</dbReference>
<name>A0A8T0GVG7_CERPU</name>
<protein>
    <recommendedName>
        <fullName evidence="1">Methyltransferase domain-containing protein</fullName>
    </recommendedName>
</protein>
<dbReference type="PANTHER" id="PTHR42912">
    <property type="entry name" value="METHYLTRANSFERASE"/>
    <property type="match status" value="1"/>
</dbReference>
<sequence length="594" mass="65769">MAAPTLAYSTELFASFYDAMVESLPPEFEVGESQMFYGDLALKSAVQSDAGVKILDLCTGTGSIPRRIADVWAGRDGKRGSLQIIGVDKSEEMLKVARREWVEVPGVEVEWRRGSLGQRGALAGIEGVDLALISAGSFHHLTTREEQLVTMAEVKECLKPGGLLVLNLFAVDEIIFEVSSGDHGAAEVWHLKDGFWKQTLDKVVDTLKDGGVIGTETFKVGCWKWEEEMVCMWTLRAVWWEDIRDLCEEVGLVIQQEFSSFHDALDGRSAGMEETGESGRIFVIQRQNQNDSDALDKATIPTSAYNTALFPSFYDAMVASLPPEFEVLESQTFYRNLALSAAPDTDVDVKILDLFTGTGRIPRHIAAAWSTRAGKCRSCGKCRSLQIIGLDNSEEMLKAARRKWMEFPSVDIEWKLGALGQPGALANIKDMDLALISDGSFHLLATHQEQLVAMTEVKNALKVGGHLILNLFAVDELVHDDFSLGDHGGLDIWHMKHGYWKQTLDKAVVTSEDGGMTGTETFKIGCKEWTTGSMVCSWTLRAVWWEDIRELCEEVGLVIQQEFRSFADALCGRDADMEAETGDGGRIFVIQRQS</sequence>
<evidence type="ECO:0000313" key="3">
    <source>
        <dbReference type="Proteomes" id="UP000822688"/>
    </source>
</evidence>